<proteinExistence type="predicted"/>
<evidence type="ECO:0000313" key="2">
    <source>
        <dbReference type="EMBL" id="MPC41434.1"/>
    </source>
</evidence>
<accession>A0A5B7FAC8</accession>
<evidence type="ECO:0000313" key="3">
    <source>
        <dbReference type="Proteomes" id="UP000324222"/>
    </source>
</evidence>
<dbReference type="Gene3D" id="3.40.50.1820">
    <property type="entry name" value="alpha/beta hydrolase"/>
    <property type="match status" value="1"/>
</dbReference>
<dbReference type="Proteomes" id="UP000324222">
    <property type="component" value="Unassembled WGS sequence"/>
</dbReference>
<dbReference type="EMBL" id="VSRR010005055">
    <property type="protein sequence ID" value="MPC41434.1"/>
    <property type="molecule type" value="Genomic_DNA"/>
</dbReference>
<organism evidence="2 3">
    <name type="scientific">Portunus trituberculatus</name>
    <name type="common">Swimming crab</name>
    <name type="synonym">Neptunus trituberculatus</name>
    <dbReference type="NCBI Taxonomy" id="210409"/>
    <lineage>
        <taxon>Eukaryota</taxon>
        <taxon>Metazoa</taxon>
        <taxon>Ecdysozoa</taxon>
        <taxon>Arthropoda</taxon>
        <taxon>Crustacea</taxon>
        <taxon>Multicrustacea</taxon>
        <taxon>Malacostraca</taxon>
        <taxon>Eumalacostraca</taxon>
        <taxon>Eucarida</taxon>
        <taxon>Decapoda</taxon>
        <taxon>Pleocyemata</taxon>
        <taxon>Brachyura</taxon>
        <taxon>Eubrachyura</taxon>
        <taxon>Portunoidea</taxon>
        <taxon>Portunidae</taxon>
        <taxon>Portuninae</taxon>
        <taxon>Portunus</taxon>
    </lineage>
</organism>
<reference evidence="2 3" key="1">
    <citation type="submission" date="2019-05" db="EMBL/GenBank/DDBJ databases">
        <title>Another draft genome of Portunus trituberculatus and its Hox gene families provides insights of decapod evolution.</title>
        <authorList>
            <person name="Jeong J.-H."/>
            <person name="Song I."/>
            <person name="Kim S."/>
            <person name="Choi T."/>
            <person name="Kim D."/>
            <person name="Ryu S."/>
            <person name="Kim W."/>
        </authorList>
    </citation>
    <scope>NUCLEOTIDE SEQUENCE [LARGE SCALE GENOMIC DNA]</scope>
    <source>
        <tissue evidence="2">Muscle</tissue>
    </source>
</reference>
<keyword evidence="3" id="KW-1185">Reference proteome</keyword>
<evidence type="ECO:0000256" key="1">
    <source>
        <dbReference type="SAM" id="SignalP"/>
    </source>
</evidence>
<comment type="caution">
    <text evidence="2">The sequence shown here is derived from an EMBL/GenBank/DDBJ whole genome shotgun (WGS) entry which is preliminary data.</text>
</comment>
<keyword evidence="1" id="KW-0732">Signal</keyword>
<feature type="chain" id="PRO_5022909534" evidence="1">
    <location>
        <begin position="17"/>
        <end position="103"/>
    </location>
</feature>
<dbReference type="InterPro" id="IPR029058">
    <property type="entry name" value="AB_hydrolase_fold"/>
</dbReference>
<protein>
    <submittedName>
        <fullName evidence="2">Uncharacterized protein</fullName>
    </submittedName>
</protein>
<name>A0A5B7FAC8_PORTR</name>
<dbReference type="AlphaFoldDB" id="A0A5B7FAC8"/>
<feature type="signal peptide" evidence="1">
    <location>
        <begin position="1"/>
        <end position="16"/>
    </location>
</feature>
<gene>
    <name evidence="2" type="ORF">E2C01_035025</name>
</gene>
<sequence>MLVLAMLAVTTVLAVAGQPTVKVMLNQGSITGSLEQALNDYQYYSFNTSILYALPPVGPLRFKAHSALIRALSSFRTHSGSSLSARLSVASLNRTLIFITSNQ</sequence>